<sequence length="186" mass="20057">MKLNIYKLGYFSLSVAALGDQSSQIELATHRDHSAADMHDAGNGIRALRIDNDRVLIDLNQRSLVEYEQGHRMLDAVQTQPSDTNWGSILGSAPPTSQPVGSLPVGGNPKLANEAPPSSVANPSASANPNASAPPSGSIADAPKQGTKKDTCAKHNRFSCLFIWHCRYDRNVKLCQQKPSKVLVKE</sequence>
<protein>
    <submittedName>
        <fullName evidence="2">AlNc14C18G1855 protein</fullName>
    </submittedName>
</protein>
<proteinExistence type="predicted"/>
<name>F0W4N4_9STRA</name>
<dbReference type="EMBL" id="FR824063">
    <property type="protein sequence ID" value="CCA16068.1"/>
    <property type="molecule type" value="Genomic_DNA"/>
</dbReference>
<evidence type="ECO:0000256" key="1">
    <source>
        <dbReference type="SAM" id="MobiDB-lite"/>
    </source>
</evidence>
<accession>F0W4N4</accession>
<reference evidence="2" key="2">
    <citation type="submission" date="2011-02" db="EMBL/GenBank/DDBJ databases">
        <authorList>
            <person name="MacLean D."/>
        </authorList>
    </citation>
    <scope>NUCLEOTIDE SEQUENCE</scope>
</reference>
<feature type="region of interest" description="Disordered" evidence="1">
    <location>
        <begin position="83"/>
        <end position="150"/>
    </location>
</feature>
<organism evidence="2">
    <name type="scientific">Albugo laibachii Nc14</name>
    <dbReference type="NCBI Taxonomy" id="890382"/>
    <lineage>
        <taxon>Eukaryota</taxon>
        <taxon>Sar</taxon>
        <taxon>Stramenopiles</taxon>
        <taxon>Oomycota</taxon>
        <taxon>Peronosporomycetes</taxon>
        <taxon>Albuginales</taxon>
        <taxon>Albuginaceae</taxon>
        <taxon>Albugo</taxon>
    </lineage>
</organism>
<evidence type="ECO:0000313" key="2">
    <source>
        <dbReference type="EMBL" id="CCA16068.1"/>
    </source>
</evidence>
<dbReference type="HOGENOM" id="CLU_1456959_0_0_1"/>
<gene>
    <name evidence="2" type="primary">AlNc14C18G1855</name>
    <name evidence="2" type="ORF">ALNC14_022110</name>
</gene>
<dbReference type="AlphaFoldDB" id="F0W4N4"/>
<reference evidence="2" key="1">
    <citation type="journal article" date="2011" name="PLoS Biol.">
        <title>Gene gain and loss during evolution of obligate parasitism in the white rust pathogen of Arabidopsis thaliana.</title>
        <authorList>
            <person name="Kemen E."/>
            <person name="Gardiner A."/>
            <person name="Schultz-Larsen T."/>
            <person name="Kemen A.C."/>
            <person name="Balmuth A.L."/>
            <person name="Robert-Seilaniantz A."/>
            <person name="Bailey K."/>
            <person name="Holub E."/>
            <person name="Studholme D.J."/>
            <person name="Maclean D."/>
            <person name="Jones J.D."/>
        </authorList>
    </citation>
    <scope>NUCLEOTIDE SEQUENCE</scope>
</reference>
<feature type="compositionally biased region" description="Low complexity" evidence="1">
    <location>
        <begin position="115"/>
        <end position="136"/>
    </location>
</feature>